<accession>A0A9P9YGM8</accession>
<dbReference type="InterPro" id="IPR002125">
    <property type="entry name" value="CMP_dCMP_dom"/>
</dbReference>
<evidence type="ECO:0000256" key="9">
    <source>
        <dbReference type="ARBA" id="ARBA00023136"/>
    </source>
</evidence>
<dbReference type="AlphaFoldDB" id="A0A9P9YGM8"/>
<dbReference type="PROSITE" id="PS51747">
    <property type="entry name" value="CYT_DCMP_DEAMINASES_2"/>
    <property type="match status" value="1"/>
</dbReference>
<evidence type="ECO:0000256" key="11">
    <source>
        <dbReference type="ARBA" id="ARBA00023329"/>
    </source>
</evidence>
<dbReference type="PROSITE" id="PS00903">
    <property type="entry name" value="CYT_DCMP_DEAMINASES_1"/>
    <property type="match status" value="1"/>
</dbReference>
<evidence type="ECO:0000256" key="13">
    <source>
        <dbReference type="ARBA" id="ARBA00052978"/>
    </source>
</evidence>
<protein>
    <recommendedName>
        <fullName evidence="14">Clathrin light chain</fullName>
    </recommendedName>
</protein>
<evidence type="ECO:0000256" key="8">
    <source>
        <dbReference type="ARBA" id="ARBA00022833"/>
    </source>
</evidence>
<evidence type="ECO:0000256" key="12">
    <source>
        <dbReference type="ARBA" id="ARBA00037036"/>
    </source>
</evidence>
<evidence type="ECO:0000256" key="1">
    <source>
        <dbReference type="ARBA" id="ARBA00001947"/>
    </source>
</evidence>
<dbReference type="Gene3D" id="3.40.140.10">
    <property type="entry name" value="Cytidine Deaminase, domain 2"/>
    <property type="match status" value="1"/>
</dbReference>
<proteinExistence type="inferred from homology"/>
<dbReference type="InterPro" id="IPR016193">
    <property type="entry name" value="Cytidine_deaminase-like"/>
</dbReference>
<keyword evidence="9 14" id="KW-0472">Membrane</keyword>
<feature type="compositionally biased region" description="Basic and acidic residues" evidence="15">
    <location>
        <begin position="80"/>
        <end position="108"/>
    </location>
</feature>
<reference evidence="17" key="1">
    <citation type="journal article" date="2023" name="Genome Biol. Evol.">
        <title>Long-read-based Genome Assembly of Drosophila gunungcola Reveals Fewer Chemosensory Genes in Flower-breeding Species.</title>
        <authorList>
            <person name="Negi A."/>
            <person name="Liao B.Y."/>
            <person name="Yeh S.D."/>
        </authorList>
    </citation>
    <scope>NUCLEOTIDE SEQUENCE</scope>
    <source>
        <strain evidence="17">Sukarami</strain>
    </source>
</reference>
<feature type="region of interest" description="Disordered" evidence="15">
    <location>
        <begin position="43"/>
        <end position="108"/>
    </location>
</feature>
<feature type="compositionally biased region" description="Gly residues" evidence="15">
    <location>
        <begin position="48"/>
        <end position="72"/>
    </location>
</feature>
<evidence type="ECO:0000256" key="5">
    <source>
        <dbReference type="ARBA" id="ARBA00022723"/>
    </source>
</evidence>
<evidence type="ECO:0000256" key="2">
    <source>
        <dbReference type="ARBA" id="ARBA00004180"/>
    </source>
</evidence>
<dbReference type="GO" id="GO:0004132">
    <property type="term" value="F:dCMP deaminase activity"/>
    <property type="evidence" value="ECO:0007669"/>
    <property type="project" value="UniProtKB-EC"/>
</dbReference>
<dbReference type="PANTHER" id="PTHR11086">
    <property type="entry name" value="DEOXYCYTIDYLATE DEAMINASE-RELATED"/>
    <property type="match status" value="1"/>
</dbReference>
<dbReference type="EMBL" id="JAMKOV010000015">
    <property type="protein sequence ID" value="KAI8036611.1"/>
    <property type="molecule type" value="Genomic_DNA"/>
</dbReference>
<evidence type="ECO:0000256" key="14">
    <source>
        <dbReference type="RuleBase" id="RU363137"/>
    </source>
</evidence>
<name>A0A9P9YGM8_9MUSC</name>
<comment type="catalytic activity">
    <reaction evidence="13">
        <text>dCMP + H2O + H(+) = dUMP + NH4(+)</text>
        <dbReference type="Rhea" id="RHEA:22924"/>
        <dbReference type="ChEBI" id="CHEBI:15377"/>
        <dbReference type="ChEBI" id="CHEBI:15378"/>
        <dbReference type="ChEBI" id="CHEBI:28938"/>
        <dbReference type="ChEBI" id="CHEBI:57566"/>
        <dbReference type="ChEBI" id="CHEBI:246422"/>
        <dbReference type="EC" id="3.5.4.12"/>
    </reaction>
</comment>
<keyword evidence="8" id="KW-0862">Zinc</keyword>
<feature type="domain" description="CMP/dCMP-type deaminase" evidence="16">
    <location>
        <begin position="198"/>
        <end position="326"/>
    </location>
</feature>
<dbReference type="InterPro" id="IPR035105">
    <property type="entry name" value="Deoxycytidylate_deaminase_dom"/>
</dbReference>
<evidence type="ECO:0000256" key="10">
    <source>
        <dbReference type="ARBA" id="ARBA00023176"/>
    </source>
</evidence>
<evidence type="ECO:0000313" key="18">
    <source>
        <dbReference type="Proteomes" id="UP001059596"/>
    </source>
</evidence>
<evidence type="ECO:0000256" key="6">
    <source>
        <dbReference type="ARBA" id="ARBA00022727"/>
    </source>
</evidence>
<keyword evidence="5" id="KW-0479">Metal-binding</keyword>
<comment type="caution">
    <text evidence="17">The sequence shown here is derived from an EMBL/GenBank/DDBJ whole genome shotgun (WGS) entry which is preliminary data.</text>
</comment>
<evidence type="ECO:0000256" key="3">
    <source>
        <dbReference type="ARBA" id="ARBA00005263"/>
    </source>
</evidence>
<dbReference type="InterPro" id="IPR000996">
    <property type="entry name" value="Clathrin_L-chain"/>
</dbReference>
<evidence type="ECO:0000313" key="17">
    <source>
        <dbReference type="EMBL" id="KAI8036611.1"/>
    </source>
</evidence>
<keyword evidence="18" id="KW-1185">Reference proteome</keyword>
<evidence type="ECO:0000256" key="15">
    <source>
        <dbReference type="SAM" id="MobiDB-lite"/>
    </source>
</evidence>
<dbReference type="GO" id="GO:0030132">
    <property type="term" value="C:clathrin coat of coated pit"/>
    <property type="evidence" value="ECO:0007669"/>
    <property type="project" value="InterPro"/>
</dbReference>
<dbReference type="GO" id="GO:0030130">
    <property type="term" value="C:clathrin coat of trans-Golgi network vesicle"/>
    <property type="evidence" value="ECO:0007669"/>
    <property type="project" value="InterPro"/>
</dbReference>
<dbReference type="GO" id="GO:0008270">
    <property type="term" value="F:zinc ion binding"/>
    <property type="evidence" value="ECO:0007669"/>
    <property type="project" value="InterPro"/>
</dbReference>
<comment type="similarity">
    <text evidence="3 14">Belongs to the clathrin light chain family.</text>
</comment>
<keyword evidence="6" id="KW-0545">Nucleotide biosynthesis</keyword>
<feature type="non-terminal residue" evidence="17">
    <location>
        <position position="343"/>
    </location>
</feature>
<dbReference type="CDD" id="cd01286">
    <property type="entry name" value="deoxycytidylate_deaminase"/>
    <property type="match status" value="1"/>
</dbReference>
<keyword evidence="7" id="KW-0378">Hydrolase</keyword>
<comment type="subcellular location">
    <subcellularLocation>
        <location evidence="2 14">Cytoplasmic vesicle membrane</location>
        <topology evidence="2 14">Peripheral membrane protein</topology>
        <orientation evidence="2 14">Cytoplasmic side</orientation>
    </subcellularLocation>
    <subcellularLocation>
        <location evidence="14">Membrane</location>
        <location evidence="14">Coated pit</location>
        <topology evidence="14">Peripheral membrane protein</topology>
        <orientation evidence="14">Cytoplasmic side</orientation>
    </subcellularLocation>
    <text evidence="14">Cytoplasmic face of coated pits and vesicles.</text>
</comment>
<dbReference type="GO" id="GO:0006886">
    <property type="term" value="P:intracellular protein transport"/>
    <property type="evidence" value="ECO:0007669"/>
    <property type="project" value="InterPro"/>
</dbReference>
<comment type="cofactor">
    <cofactor evidence="1">
        <name>Zn(2+)</name>
        <dbReference type="ChEBI" id="CHEBI:29105"/>
    </cofactor>
</comment>
<dbReference type="GO" id="GO:0005198">
    <property type="term" value="F:structural molecule activity"/>
    <property type="evidence" value="ECO:0007669"/>
    <property type="project" value="InterPro"/>
</dbReference>
<keyword evidence="11 14" id="KW-0968">Cytoplasmic vesicle</keyword>
<evidence type="ECO:0000256" key="7">
    <source>
        <dbReference type="ARBA" id="ARBA00022801"/>
    </source>
</evidence>
<dbReference type="Proteomes" id="UP001059596">
    <property type="component" value="Unassembled WGS sequence"/>
</dbReference>
<comment type="similarity">
    <text evidence="4">Belongs to the cytidine and deoxycytidylate deaminase family.</text>
</comment>
<organism evidence="17 18">
    <name type="scientific">Drosophila gunungcola</name>
    <name type="common">fruit fly</name>
    <dbReference type="NCBI Taxonomy" id="103775"/>
    <lineage>
        <taxon>Eukaryota</taxon>
        <taxon>Metazoa</taxon>
        <taxon>Ecdysozoa</taxon>
        <taxon>Arthropoda</taxon>
        <taxon>Hexapoda</taxon>
        <taxon>Insecta</taxon>
        <taxon>Pterygota</taxon>
        <taxon>Neoptera</taxon>
        <taxon>Endopterygota</taxon>
        <taxon>Diptera</taxon>
        <taxon>Brachycera</taxon>
        <taxon>Muscomorpha</taxon>
        <taxon>Ephydroidea</taxon>
        <taxon>Drosophilidae</taxon>
        <taxon>Drosophila</taxon>
        <taxon>Sophophora</taxon>
    </lineage>
</organism>
<comment type="function">
    <text evidence="14">Clathrin is the major protein of the polyhedral coat of coated pits and vesicles.</text>
</comment>
<gene>
    <name evidence="17" type="ORF">M5D96_010412</name>
</gene>
<evidence type="ECO:0000259" key="16">
    <source>
        <dbReference type="PROSITE" id="PS51747"/>
    </source>
</evidence>
<dbReference type="SUPFAM" id="SSF53927">
    <property type="entry name" value="Cytidine deaminase-like"/>
    <property type="match status" value="1"/>
</dbReference>
<dbReference type="InterPro" id="IPR015517">
    <property type="entry name" value="dCMP_deaminase-rel"/>
</dbReference>
<dbReference type="Pfam" id="PF00383">
    <property type="entry name" value="dCMP_cyt_deam_1"/>
    <property type="match status" value="1"/>
</dbReference>
<keyword evidence="10 14" id="KW-0168">Coated pit</keyword>
<dbReference type="FunFam" id="3.40.140.10:FF:000021">
    <property type="entry name" value="Deoxycytidylate deaminase"/>
    <property type="match status" value="1"/>
</dbReference>
<dbReference type="PANTHER" id="PTHR11086:SF18">
    <property type="entry name" value="DEOXYCYTIDYLATE DEAMINASE"/>
    <property type="match status" value="1"/>
</dbReference>
<evidence type="ECO:0000256" key="4">
    <source>
        <dbReference type="ARBA" id="ARBA00006576"/>
    </source>
</evidence>
<dbReference type="Pfam" id="PF01086">
    <property type="entry name" value="Clathrin_lg_ch"/>
    <property type="match status" value="1"/>
</dbReference>
<dbReference type="GO" id="GO:0009165">
    <property type="term" value="P:nucleotide biosynthetic process"/>
    <property type="evidence" value="ECO:0007669"/>
    <property type="project" value="UniProtKB-KW"/>
</dbReference>
<comment type="function">
    <text evidence="12">Supplies the nucleotide substrate for thymidylate synthetase.</text>
</comment>
<dbReference type="GO" id="GO:0016192">
    <property type="term" value="P:vesicle-mediated transport"/>
    <property type="evidence" value="ECO:0007669"/>
    <property type="project" value="InterPro"/>
</dbReference>
<sequence length="343" mass="37801">KEEVDPAAEFLAREQSALGDLEEEITGGSALVSAPAAAALSTDDGLGELLGGGGSSDGLGGDLLSAGGGGGLESSTGSFEWREEQKQRLEEKDIEEERKKEELRQQSKKELDDWLRQIGESISKTKLASRNAEKQAATLENGSIEPGTEWERIAKLCDFNPKIPSTYFSKMSQEVPAQDTNTVDSESPVNHKRKGYLHWDDYFMATALLSAQRTCIVDSLNRIVSIGYNGFPRNCSDDEFPWSKSHFFLEDKKMYVVHAEANAILNNNGMGLTGTRLYTTLFPCNECAKLIIQAGISEVLFLSDKYAGKPKYVASKKMLDAAGVEYTRHLPRQKKIIIDFDNV</sequence>
<dbReference type="InterPro" id="IPR016192">
    <property type="entry name" value="APOBEC/CMP_deaminase_Zn-bd"/>
</dbReference>